<comment type="caution">
    <text evidence="1">The sequence shown here is derived from an EMBL/GenBank/DDBJ whole genome shotgun (WGS) entry which is preliminary data.</text>
</comment>
<keyword evidence="2" id="KW-1185">Reference proteome</keyword>
<reference evidence="1 2" key="1">
    <citation type="journal article" date="2020" name="Phytopathology">
        <title>Genome Sequence Resources of Colletotrichum truncatum, C. plurivorum, C. musicola, and C. sojae: Four Species Pathogenic to Soybean (Glycine max).</title>
        <authorList>
            <person name="Rogerio F."/>
            <person name="Boufleur T.R."/>
            <person name="Ciampi-Guillardi M."/>
            <person name="Sukno S.A."/>
            <person name="Thon M.R."/>
            <person name="Massola Junior N.S."/>
            <person name="Baroncelli R."/>
        </authorList>
    </citation>
    <scope>NUCLEOTIDE SEQUENCE [LARGE SCALE GENOMIC DNA]</scope>
    <source>
        <strain evidence="1 2">CMES1059</strain>
    </source>
</reference>
<protein>
    <submittedName>
        <fullName evidence="1">Methyltransferase domain-containing protein</fullName>
    </submittedName>
</protein>
<evidence type="ECO:0000313" key="1">
    <source>
        <dbReference type="EMBL" id="KAL0939123.1"/>
    </source>
</evidence>
<keyword evidence="1" id="KW-0489">Methyltransferase</keyword>
<keyword evidence="1" id="KW-0808">Transferase</keyword>
<gene>
    <name evidence="1" type="ORF">CTRU02_205733</name>
</gene>
<name>A0ACC3Z4W0_COLTU</name>
<dbReference type="Proteomes" id="UP000805649">
    <property type="component" value="Unassembled WGS sequence"/>
</dbReference>
<accession>A0ACC3Z4W0</accession>
<evidence type="ECO:0000313" key="2">
    <source>
        <dbReference type="Proteomes" id="UP000805649"/>
    </source>
</evidence>
<proteinExistence type="predicted"/>
<dbReference type="EMBL" id="VUJX02000003">
    <property type="protein sequence ID" value="KAL0939123.1"/>
    <property type="molecule type" value="Genomic_DNA"/>
</dbReference>
<organism evidence="1 2">
    <name type="scientific">Colletotrichum truncatum</name>
    <name type="common">Anthracnose fungus</name>
    <name type="synonym">Colletotrichum capsici</name>
    <dbReference type="NCBI Taxonomy" id="5467"/>
    <lineage>
        <taxon>Eukaryota</taxon>
        <taxon>Fungi</taxon>
        <taxon>Dikarya</taxon>
        <taxon>Ascomycota</taxon>
        <taxon>Pezizomycotina</taxon>
        <taxon>Sordariomycetes</taxon>
        <taxon>Hypocreomycetidae</taxon>
        <taxon>Glomerellales</taxon>
        <taxon>Glomerellaceae</taxon>
        <taxon>Colletotrichum</taxon>
        <taxon>Colletotrichum truncatum species complex</taxon>
    </lineage>
</organism>
<sequence>MWNPSSYSLIINIDLQHHICLMTLGGSLGLAPPCQPDFQVQRALDLGTGTGIWAIQFADDHPECEVLGVDLSPTQPDFVAPNVKFEVDDVEDEWTFAHPFDYIHSRFMTSSISNWKEYITKCYDNLTPGGYLELQEIEMSHQSDDGTFPSDCALARMFTLLKEAAITFGRAFVDPLQLKSIMVEVGFEDVVVAQYKWPTNGWPKDPKWKELGLWTLENYLIGLEALAMAPLTRGHNWTRQEVDVFLVEVRKDLKNRAFHSYSPIYFVYGRKPLKEDSPAPLPAAATPQAES</sequence>